<evidence type="ECO:0000256" key="8">
    <source>
        <dbReference type="SAM" id="Phobius"/>
    </source>
</evidence>
<name>A0ABV2JUV9_9GAMM</name>
<evidence type="ECO:0000256" key="7">
    <source>
        <dbReference type="ARBA" id="ARBA00023136"/>
    </source>
</evidence>
<evidence type="ECO:0000256" key="5">
    <source>
        <dbReference type="ARBA" id="ARBA00022692"/>
    </source>
</evidence>
<keyword evidence="4" id="KW-1003">Cell membrane</keyword>
<keyword evidence="7 8" id="KW-0472">Membrane</keyword>
<evidence type="ECO:0000256" key="4">
    <source>
        <dbReference type="ARBA" id="ARBA00022475"/>
    </source>
</evidence>
<keyword evidence="5 8" id="KW-0812">Transmembrane</keyword>
<dbReference type="RefSeq" id="WP_354013480.1">
    <property type="nucleotide sequence ID" value="NZ_JBEPMU010000002.1"/>
</dbReference>
<sequence>MSGLRSLDVKQLGSKVISLIEHVGLLIVLGAAVLAGAQEIAVMWQSGRVGVSDLLLLFIYLEVVTMSSVYWRAGRLPVRIPLYIAMIAISRHLILNTSEVSPWIVVAEAGAILLLAAAVLLVRFGHTRMPYTDEGGAERTHSS</sequence>
<keyword evidence="10" id="KW-1185">Reference proteome</keyword>
<protein>
    <recommendedName>
        <fullName evidence="3">Protein PsiE</fullName>
    </recommendedName>
</protein>
<dbReference type="PANTHER" id="PTHR37819:SF1">
    <property type="entry name" value="PROTEIN PSIE"/>
    <property type="match status" value="1"/>
</dbReference>
<comment type="subcellular location">
    <subcellularLocation>
        <location evidence="1">Cell inner membrane</location>
        <topology evidence="1">Multi-pass membrane protein</topology>
    </subcellularLocation>
</comment>
<dbReference type="EMBL" id="JBEPMU010000002">
    <property type="protein sequence ID" value="MET3652075.1"/>
    <property type="molecule type" value="Genomic_DNA"/>
</dbReference>
<dbReference type="InterPro" id="IPR020948">
    <property type="entry name" value="P_starv_induced_PsiE-like"/>
</dbReference>
<evidence type="ECO:0000313" key="9">
    <source>
        <dbReference type="EMBL" id="MET3652075.1"/>
    </source>
</evidence>
<evidence type="ECO:0000256" key="1">
    <source>
        <dbReference type="ARBA" id="ARBA00004429"/>
    </source>
</evidence>
<feature type="transmembrane region" description="Helical" evidence="8">
    <location>
        <begin position="54"/>
        <end position="71"/>
    </location>
</feature>
<evidence type="ECO:0000256" key="6">
    <source>
        <dbReference type="ARBA" id="ARBA00022989"/>
    </source>
</evidence>
<proteinExistence type="inferred from homology"/>
<evidence type="ECO:0000256" key="2">
    <source>
        <dbReference type="ARBA" id="ARBA00005632"/>
    </source>
</evidence>
<gene>
    <name evidence="9" type="ORF">ABIC75_001797</name>
</gene>
<feature type="transmembrane region" description="Helical" evidence="8">
    <location>
        <begin position="100"/>
        <end position="122"/>
    </location>
</feature>
<evidence type="ECO:0000256" key="3">
    <source>
        <dbReference type="ARBA" id="ARBA00021903"/>
    </source>
</evidence>
<accession>A0ABV2JUV9</accession>
<dbReference type="Proteomes" id="UP001549184">
    <property type="component" value="Unassembled WGS sequence"/>
</dbReference>
<feature type="transmembrane region" description="Helical" evidence="8">
    <location>
        <begin position="12"/>
        <end position="34"/>
    </location>
</feature>
<comment type="caution">
    <text evidence="9">The sequence shown here is derived from an EMBL/GenBank/DDBJ whole genome shotgun (WGS) entry which is preliminary data.</text>
</comment>
<reference evidence="9 10" key="1">
    <citation type="submission" date="2024-06" db="EMBL/GenBank/DDBJ databases">
        <title>Sorghum-associated microbial communities from plants grown in Nebraska, USA.</title>
        <authorList>
            <person name="Schachtman D."/>
        </authorList>
    </citation>
    <scope>NUCLEOTIDE SEQUENCE [LARGE SCALE GENOMIC DNA]</scope>
    <source>
        <strain evidence="9 10">1073</strain>
    </source>
</reference>
<keyword evidence="6 8" id="KW-1133">Transmembrane helix</keyword>
<dbReference type="Pfam" id="PF06146">
    <property type="entry name" value="PsiE"/>
    <property type="match status" value="1"/>
</dbReference>
<organism evidence="9 10">
    <name type="scientific">Dyella japonica</name>
    <dbReference type="NCBI Taxonomy" id="231455"/>
    <lineage>
        <taxon>Bacteria</taxon>
        <taxon>Pseudomonadati</taxon>
        <taxon>Pseudomonadota</taxon>
        <taxon>Gammaproteobacteria</taxon>
        <taxon>Lysobacterales</taxon>
        <taxon>Rhodanobacteraceae</taxon>
        <taxon>Dyella</taxon>
    </lineage>
</organism>
<feature type="transmembrane region" description="Helical" evidence="8">
    <location>
        <begin position="78"/>
        <end position="94"/>
    </location>
</feature>
<dbReference type="InterPro" id="IPR009315">
    <property type="entry name" value="P_starv_induced_PsiE"/>
</dbReference>
<dbReference type="PANTHER" id="PTHR37819">
    <property type="entry name" value="PROTEIN PSIE"/>
    <property type="match status" value="1"/>
</dbReference>
<comment type="similarity">
    <text evidence="2">Belongs to the PsiE family.</text>
</comment>
<evidence type="ECO:0000313" key="10">
    <source>
        <dbReference type="Proteomes" id="UP001549184"/>
    </source>
</evidence>
<dbReference type="PIRSF" id="PIRSF029598">
    <property type="entry name" value="PsiE"/>
    <property type="match status" value="1"/>
</dbReference>